<feature type="region of interest" description="Disordered" evidence="1">
    <location>
        <begin position="293"/>
        <end position="317"/>
    </location>
</feature>
<dbReference type="InParanoid" id="A0A067QWE0"/>
<feature type="compositionally biased region" description="Low complexity" evidence="1">
    <location>
        <begin position="481"/>
        <end position="491"/>
    </location>
</feature>
<feature type="region of interest" description="Disordered" evidence="1">
    <location>
        <begin position="454"/>
        <end position="553"/>
    </location>
</feature>
<dbReference type="Proteomes" id="UP000027135">
    <property type="component" value="Unassembled WGS sequence"/>
</dbReference>
<dbReference type="eggNOG" id="ENOG502SZ8E">
    <property type="taxonomic scope" value="Eukaryota"/>
</dbReference>
<name>A0A067QWE0_ZOONE</name>
<accession>A0A067QWE0</accession>
<feature type="compositionally biased region" description="Polar residues" evidence="1">
    <location>
        <begin position="293"/>
        <end position="302"/>
    </location>
</feature>
<proteinExistence type="predicted"/>
<feature type="compositionally biased region" description="Polar residues" evidence="1">
    <location>
        <begin position="516"/>
        <end position="539"/>
    </location>
</feature>
<feature type="region of interest" description="Disordered" evidence="1">
    <location>
        <begin position="1"/>
        <end position="115"/>
    </location>
</feature>
<keyword evidence="3" id="KW-1185">Reference proteome</keyword>
<sequence>MILEERLQHIRRELTSPPARDAKRPSSASPTDRPNRVHQKQNSLPSYSSKTTQQEKVLQNRGYSGGPVDAYYHSPPSRRRPLYKDAQNRDTTDDFGRKVSGSSSTSSSSTIVAESPSISSLSWNPLLVNLENQAISGSPDIRKLQQQRQQHANDSGLYGDTRRDVHRDVRGGLVSRSFDSPDMHYHSIPGSPRSTQGFLQIHHNPSLVQQRSPTSVPSGRVSAPPIPSYYIENYPRRRVISPEPPRTRQNYEYGPSSRRSLSQPPIARESDQRSPQSPLQPVIVRLIRPVGGQVQTTSSKSHPMQEGEANSKETQTARSYIQQQYRQLGEALQRSPQAQYKKLSRQEIEALYWETQKLREGLSSLSQHISPEGQRMEKRYHSAASLPQQMTSAHRNVHRSEQSSPMLFHPDAAPRQPFRTQSAVNVGSGYGSVIVRPQPIYNNVQLQQPMHIARTSHDGNPKVPRARSASPGPNSDKHLSSRSMSLPRSMPASTVPENPSRKVSDDRNNFARGVPQRNTIGPIRTSSNLPQNRQQSTPTIYEEPRQRGGDNVQIRYGERYKHADGEGGNKNSKSEDTVDIVMVRSPSSVDGNDPKKSGSGKRNKRSSSEQPASHENYYPPIFKRGSLISTSTCDGMDSPMIPKRVSFTRSYTDEPLYWPTRNGPAPEPPTRQRKPESSDSDVFLPSDEYSAYANAPQAPNRPLPPIPRDVNGDAYGVLARKGRDSKSPASGFPISVQRWQQQSESESGSEAGEVQRILQQGCHGRGTYFRFPGMSFLI</sequence>
<feature type="compositionally biased region" description="Basic and acidic residues" evidence="1">
    <location>
        <begin position="160"/>
        <end position="170"/>
    </location>
</feature>
<feature type="region of interest" description="Disordered" evidence="1">
    <location>
        <begin position="141"/>
        <end position="280"/>
    </location>
</feature>
<evidence type="ECO:0000313" key="2">
    <source>
        <dbReference type="EMBL" id="KDR13542.1"/>
    </source>
</evidence>
<feature type="compositionally biased region" description="Polar residues" evidence="1">
    <location>
        <begin position="206"/>
        <end position="217"/>
    </location>
</feature>
<feature type="compositionally biased region" description="Basic and acidic residues" evidence="1">
    <location>
        <begin position="499"/>
        <end position="509"/>
    </location>
</feature>
<dbReference type="AlphaFoldDB" id="A0A067QWE0"/>
<feature type="region of interest" description="Disordered" evidence="1">
    <location>
        <begin position="583"/>
        <end position="620"/>
    </location>
</feature>
<feature type="compositionally biased region" description="Basic and acidic residues" evidence="1">
    <location>
        <begin position="82"/>
        <end position="97"/>
    </location>
</feature>
<reference evidence="2 3" key="1">
    <citation type="journal article" date="2014" name="Nat. Commun.">
        <title>Molecular traces of alternative social organization in a termite genome.</title>
        <authorList>
            <person name="Terrapon N."/>
            <person name="Li C."/>
            <person name="Robertson H.M."/>
            <person name="Ji L."/>
            <person name="Meng X."/>
            <person name="Booth W."/>
            <person name="Chen Z."/>
            <person name="Childers C.P."/>
            <person name="Glastad K.M."/>
            <person name="Gokhale K."/>
            <person name="Gowin J."/>
            <person name="Gronenberg W."/>
            <person name="Hermansen R.A."/>
            <person name="Hu H."/>
            <person name="Hunt B.G."/>
            <person name="Huylmans A.K."/>
            <person name="Khalil S.M."/>
            <person name="Mitchell R.D."/>
            <person name="Munoz-Torres M.C."/>
            <person name="Mustard J.A."/>
            <person name="Pan H."/>
            <person name="Reese J.T."/>
            <person name="Scharf M.E."/>
            <person name="Sun F."/>
            <person name="Vogel H."/>
            <person name="Xiao J."/>
            <person name="Yang W."/>
            <person name="Yang Z."/>
            <person name="Yang Z."/>
            <person name="Zhou J."/>
            <person name="Zhu J."/>
            <person name="Brent C.S."/>
            <person name="Elsik C.G."/>
            <person name="Goodisman M.A."/>
            <person name="Liberles D.A."/>
            <person name="Roe R.M."/>
            <person name="Vargo E.L."/>
            <person name="Vilcinskas A."/>
            <person name="Wang J."/>
            <person name="Bornberg-Bauer E."/>
            <person name="Korb J."/>
            <person name="Zhang G."/>
            <person name="Liebig J."/>
        </authorList>
    </citation>
    <scope>NUCLEOTIDE SEQUENCE [LARGE SCALE GENOMIC DNA]</scope>
    <source>
        <tissue evidence="2">Whole organism</tissue>
    </source>
</reference>
<feature type="compositionally biased region" description="Low complexity" evidence="1">
    <location>
        <begin position="99"/>
        <end position="115"/>
    </location>
</feature>
<dbReference type="STRING" id="136037.A0A067QWE0"/>
<evidence type="ECO:0000256" key="1">
    <source>
        <dbReference type="SAM" id="MobiDB-lite"/>
    </source>
</evidence>
<dbReference type="EMBL" id="KK852940">
    <property type="protein sequence ID" value="KDR13542.1"/>
    <property type="molecule type" value="Genomic_DNA"/>
</dbReference>
<protein>
    <submittedName>
        <fullName evidence="2">Uncharacterized protein</fullName>
    </submittedName>
</protein>
<feature type="compositionally biased region" description="Polar residues" evidence="1">
    <location>
        <begin position="144"/>
        <end position="153"/>
    </location>
</feature>
<feature type="region of interest" description="Disordered" evidence="1">
    <location>
        <begin position="721"/>
        <end position="754"/>
    </location>
</feature>
<feature type="region of interest" description="Disordered" evidence="1">
    <location>
        <begin position="654"/>
        <end position="681"/>
    </location>
</feature>
<feature type="compositionally biased region" description="Basic and acidic residues" evidence="1">
    <location>
        <begin position="1"/>
        <end position="24"/>
    </location>
</feature>
<organism evidence="2 3">
    <name type="scientific">Zootermopsis nevadensis</name>
    <name type="common">Dampwood termite</name>
    <dbReference type="NCBI Taxonomy" id="136037"/>
    <lineage>
        <taxon>Eukaryota</taxon>
        <taxon>Metazoa</taxon>
        <taxon>Ecdysozoa</taxon>
        <taxon>Arthropoda</taxon>
        <taxon>Hexapoda</taxon>
        <taxon>Insecta</taxon>
        <taxon>Pterygota</taxon>
        <taxon>Neoptera</taxon>
        <taxon>Polyneoptera</taxon>
        <taxon>Dictyoptera</taxon>
        <taxon>Blattodea</taxon>
        <taxon>Blattoidea</taxon>
        <taxon>Termitoidae</taxon>
        <taxon>Termopsidae</taxon>
        <taxon>Zootermopsis</taxon>
    </lineage>
</organism>
<gene>
    <name evidence="2" type="ORF">L798_12462</name>
</gene>
<feature type="compositionally biased region" description="Polar residues" evidence="1">
    <location>
        <begin position="40"/>
        <end position="57"/>
    </location>
</feature>
<evidence type="ECO:0000313" key="3">
    <source>
        <dbReference type="Proteomes" id="UP000027135"/>
    </source>
</evidence>
<feature type="compositionally biased region" description="Low complexity" evidence="1">
    <location>
        <begin position="740"/>
        <end position="754"/>
    </location>
</feature>